<keyword evidence="4" id="KW-0547">Nucleotide-binding</keyword>
<dbReference type="GO" id="GO:0003677">
    <property type="term" value="F:DNA binding"/>
    <property type="evidence" value="ECO:0007669"/>
    <property type="project" value="UniProtKB-KW"/>
</dbReference>
<reference evidence="10 12" key="2">
    <citation type="journal article" date="2014" name="BMC Genomics">
        <title>An improved genome release (version Mt4.0) for the model legume Medicago truncatula.</title>
        <authorList>
            <person name="Tang H."/>
            <person name="Krishnakumar V."/>
            <person name="Bidwell S."/>
            <person name="Rosen B."/>
            <person name="Chan A."/>
            <person name="Zhou S."/>
            <person name="Gentzbittel L."/>
            <person name="Childs K.L."/>
            <person name="Yandell M."/>
            <person name="Gundlach H."/>
            <person name="Mayer K.F."/>
            <person name="Schwartz D.C."/>
            <person name="Town C.D."/>
        </authorList>
    </citation>
    <scope>GENOME REANNOTATION</scope>
    <source>
        <strain evidence="10">A17</strain>
        <strain evidence="11 12">cv. Jemalong A17</strain>
    </source>
</reference>
<accession>A0A0C3V9G3</accession>
<reference evidence="10 12" key="1">
    <citation type="journal article" date="2011" name="Nature">
        <title>The Medicago genome provides insight into the evolution of rhizobial symbioses.</title>
        <authorList>
            <person name="Young N.D."/>
            <person name="Debelle F."/>
            <person name="Oldroyd G.E."/>
            <person name="Geurts R."/>
            <person name="Cannon S.B."/>
            <person name="Udvardi M.K."/>
            <person name="Benedito V.A."/>
            <person name="Mayer K.F."/>
            <person name="Gouzy J."/>
            <person name="Schoof H."/>
            <person name="Van de Peer Y."/>
            <person name="Proost S."/>
            <person name="Cook D.R."/>
            <person name="Meyers B.C."/>
            <person name="Spannagl M."/>
            <person name="Cheung F."/>
            <person name="De Mita S."/>
            <person name="Krishnakumar V."/>
            <person name="Gundlach H."/>
            <person name="Zhou S."/>
            <person name="Mudge J."/>
            <person name="Bharti A.K."/>
            <person name="Murray J.D."/>
            <person name="Naoumkina M.A."/>
            <person name="Rosen B."/>
            <person name="Silverstein K.A."/>
            <person name="Tang H."/>
            <person name="Rombauts S."/>
            <person name="Zhao P.X."/>
            <person name="Zhou P."/>
            <person name="Barbe V."/>
            <person name="Bardou P."/>
            <person name="Bechner M."/>
            <person name="Bellec A."/>
            <person name="Berger A."/>
            <person name="Berges H."/>
            <person name="Bidwell S."/>
            <person name="Bisseling T."/>
            <person name="Choisne N."/>
            <person name="Couloux A."/>
            <person name="Denny R."/>
            <person name="Deshpande S."/>
            <person name="Dai X."/>
            <person name="Doyle J.J."/>
            <person name="Dudez A.M."/>
            <person name="Farmer A.D."/>
            <person name="Fouteau S."/>
            <person name="Franken C."/>
            <person name="Gibelin C."/>
            <person name="Gish J."/>
            <person name="Goldstein S."/>
            <person name="Gonzalez A.J."/>
            <person name="Green P.J."/>
            <person name="Hallab A."/>
            <person name="Hartog M."/>
            <person name="Hua A."/>
            <person name="Humphray S.J."/>
            <person name="Jeong D.H."/>
            <person name="Jing Y."/>
            <person name="Jocker A."/>
            <person name="Kenton S.M."/>
            <person name="Kim D.J."/>
            <person name="Klee K."/>
            <person name="Lai H."/>
            <person name="Lang C."/>
            <person name="Lin S."/>
            <person name="Macmil S.L."/>
            <person name="Magdelenat G."/>
            <person name="Matthews L."/>
            <person name="McCorrison J."/>
            <person name="Monaghan E.L."/>
            <person name="Mun J.H."/>
            <person name="Najar F.Z."/>
            <person name="Nicholson C."/>
            <person name="Noirot C."/>
            <person name="O'Bleness M."/>
            <person name="Paule C.R."/>
            <person name="Poulain J."/>
            <person name="Prion F."/>
            <person name="Qin B."/>
            <person name="Qu C."/>
            <person name="Retzel E.F."/>
            <person name="Riddle C."/>
            <person name="Sallet E."/>
            <person name="Samain S."/>
            <person name="Samson N."/>
            <person name="Sanders I."/>
            <person name="Saurat O."/>
            <person name="Scarpelli C."/>
            <person name="Schiex T."/>
            <person name="Segurens B."/>
            <person name="Severin A.J."/>
            <person name="Sherrier D.J."/>
            <person name="Shi R."/>
            <person name="Sims S."/>
            <person name="Singer S.R."/>
            <person name="Sinharoy S."/>
            <person name="Sterck L."/>
            <person name="Viollet A."/>
            <person name="Wang B.B."/>
            <person name="Wang K."/>
            <person name="Wang M."/>
            <person name="Wang X."/>
            <person name="Warfsmann J."/>
            <person name="Weissenbach J."/>
            <person name="White D.D."/>
            <person name="White J.D."/>
            <person name="Wiley G.B."/>
            <person name="Wincker P."/>
            <person name="Xing Y."/>
            <person name="Yang L."/>
            <person name="Yao Z."/>
            <person name="Ying F."/>
            <person name="Zhai J."/>
            <person name="Zhou L."/>
            <person name="Zuber A."/>
            <person name="Denarie J."/>
            <person name="Dixon R.A."/>
            <person name="May G.D."/>
            <person name="Schwartz D.C."/>
            <person name="Rogers J."/>
            <person name="Quetier F."/>
            <person name="Town C.D."/>
            <person name="Roe B.A."/>
        </authorList>
    </citation>
    <scope>NUCLEOTIDE SEQUENCE [LARGE SCALE GENOMIC DNA]</scope>
    <source>
        <strain evidence="10">A17</strain>
        <strain evidence="11 12">cv. Jemalong A17</strain>
    </source>
</reference>
<dbReference type="eggNOG" id="KOG0355">
    <property type="taxonomic scope" value="Eukaryota"/>
</dbReference>
<evidence type="ECO:0000313" key="10">
    <source>
        <dbReference type="EMBL" id="AES68007.2"/>
    </source>
</evidence>
<accession>G7II26</accession>
<protein>
    <recommendedName>
        <fullName evidence="3">DNA topoisomerase (ATP-hydrolyzing)</fullName>
        <ecNumber evidence="3">5.6.2.2</ecNumber>
    </recommendedName>
</protein>
<keyword evidence="5" id="KW-0067">ATP-binding</keyword>
<comment type="cofactor">
    <cofactor evidence="2">
        <name>Mg(2+)</name>
        <dbReference type="ChEBI" id="CHEBI:18420"/>
    </cofactor>
</comment>
<organism evidence="10 12">
    <name type="scientific">Medicago truncatula</name>
    <name type="common">Barrel medic</name>
    <name type="synonym">Medicago tribuloides</name>
    <dbReference type="NCBI Taxonomy" id="3880"/>
    <lineage>
        <taxon>Eukaryota</taxon>
        <taxon>Viridiplantae</taxon>
        <taxon>Streptophyta</taxon>
        <taxon>Embryophyta</taxon>
        <taxon>Tracheophyta</taxon>
        <taxon>Spermatophyta</taxon>
        <taxon>Magnoliopsida</taxon>
        <taxon>eudicotyledons</taxon>
        <taxon>Gunneridae</taxon>
        <taxon>Pentapetalae</taxon>
        <taxon>rosids</taxon>
        <taxon>fabids</taxon>
        <taxon>Fabales</taxon>
        <taxon>Fabaceae</taxon>
        <taxon>Papilionoideae</taxon>
        <taxon>50 kb inversion clade</taxon>
        <taxon>NPAAA clade</taxon>
        <taxon>Hologalegina</taxon>
        <taxon>IRL clade</taxon>
        <taxon>Trifolieae</taxon>
        <taxon>Medicago</taxon>
    </lineage>
</organism>
<evidence type="ECO:0000313" key="11">
    <source>
        <dbReference type="EnsemblPlants" id="AES68007"/>
    </source>
</evidence>
<evidence type="ECO:0000259" key="9">
    <source>
        <dbReference type="Pfam" id="PF16898"/>
    </source>
</evidence>
<dbReference type="InterPro" id="IPR031660">
    <property type="entry name" value="TOPRIM_C"/>
</dbReference>
<reference evidence="11" key="3">
    <citation type="submission" date="2015-04" db="UniProtKB">
        <authorList>
            <consortium name="EnsemblPlants"/>
        </authorList>
    </citation>
    <scope>IDENTIFICATION</scope>
    <source>
        <strain evidence="11">cv. Jemalong A17</strain>
    </source>
</reference>
<evidence type="ECO:0000256" key="4">
    <source>
        <dbReference type="ARBA" id="ARBA00022741"/>
    </source>
</evidence>
<keyword evidence="8" id="KW-0413">Isomerase</keyword>
<evidence type="ECO:0000256" key="8">
    <source>
        <dbReference type="ARBA" id="ARBA00023235"/>
    </source>
</evidence>
<dbReference type="PANTHER" id="PTHR10169">
    <property type="entry name" value="DNA TOPOISOMERASE/GYRASE"/>
    <property type="match status" value="1"/>
</dbReference>
<dbReference type="Proteomes" id="UP000002051">
    <property type="component" value="Chromosome 2"/>
</dbReference>
<dbReference type="HOGENOM" id="CLU_2213815_0_0_1"/>
<dbReference type="EMBL" id="CM001218">
    <property type="protein sequence ID" value="AES68007.2"/>
    <property type="molecule type" value="Genomic_DNA"/>
</dbReference>
<evidence type="ECO:0000256" key="5">
    <source>
        <dbReference type="ARBA" id="ARBA00022840"/>
    </source>
</evidence>
<keyword evidence="7" id="KW-0238">DNA-binding</keyword>
<evidence type="ECO:0000256" key="1">
    <source>
        <dbReference type="ARBA" id="ARBA00000185"/>
    </source>
</evidence>
<proteinExistence type="predicted"/>
<dbReference type="Gene3D" id="3.40.50.670">
    <property type="match status" value="2"/>
</dbReference>
<dbReference type="PANTHER" id="PTHR10169:SF38">
    <property type="entry name" value="DNA TOPOISOMERASE 2"/>
    <property type="match status" value="1"/>
</dbReference>
<dbReference type="GO" id="GO:0005524">
    <property type="term" value="F:ATP binding"/>
    <property type="evidence" value="ECO:0007669"/>
    <property type="project" value="UniProtKB-KW"/>
</dbReference>
<dbReference type="InterPro" id="IPR013759">
    <property type="entry name" value="Topo_IIA_B_C"/>
</dbReference>
<dbReference type="STRING" id="3880.G7II26"/>
<keyword evidence="12" id="KW-1185">Reference proteome</keyword>
<dbReference type="SUPFAM" id="SSF56719">
    <property type="entry name" value="Type II DNA topoisomerase"/>
    <property type="match status" value="1"/>
</dbReference>
<dbReference type="PaxDb" id="3880-AES68007"/>
<dbReference type="EnsemblPlants" id="AES68007">
    <property type="protein sequence ID" value="AES68007"/>
    <property type="gene ID" value="MTR_2g101930"/>
</dbReference>
<evidence type="ECO:0000256" key="3">
    <source>
        <dbReference type="ARBA" id="ARBA00012895"/>
    </source>
</evidence>
<evidence type="ECO:0000256" key="2">
    <source>
        <dbReference type="ARBA" id="ARBA00001946"/>
    </source>
</evidence>
<name>G7II26_MEDTR</name>
<dbReference type="EC" id="5.6.2.2" evidence="3"/>
<evidence type="ECO:0000256" key="6">
    <source>
        <dbReference type="ARBA" id="ARBA00023029"/>
    </source>
</evidence>
<evidence type="ECO:0000256" key="7">
    <source>
        <dbReference type="ARBA" id="ARBA00023125"/>
    </source>
</evidence>
<feature type="domain" description="C-terminal associated" evidence="9">
    <location>
        <begin position="45"/>
        <end position="98"/>
    </location>
</feature>
<keyword evidence="6" id="KW-0799">Topoisomerase</keyword>
<dbReference type="Pfam" id="PF16898">
    <property type="entry name" value="TOPRIM_C"/>
    <property type="match status" value="1"/>
</dbReference>
<gene>
    <name evidence="10" type="ordered locus">MTR_2g101930</name>
</gene>
<evidence type="ECO:0000313" key="12">
    <source>
        <dbReference type="Proteomes" id="UP000002051"/>
    </source>
</evidence>
<dbReference type="InterPro" id="IPR050634">
    <property type="entry name" value="DNA_Topoisomerase_II"/>
</dbReference>
<dbReference type="GO" id="GO:0006265">
    <property type="term" value="P:DNA topological change"/>
    <property type="evidence" value="ECO:0007669"/>
    <property type="project" value="InterPro"/>
</dbReference>
<dbReference type="GO" id="GO:0003918">
    <property type="term" value="F:DNA topoisomerase type II (double strand cut, ATP-hydrolyzing) activity"/>
    <property type="evidence" value="ECO:0007669"/>
    <property type="project" value="UniProtKB-EC"/>
</dbReference>
<dbReference type="AlphaFoldDB" id="G7II26"/>
<dbReference type="InterPro" id="IPR013760">
    <property type="entry name" value="Topo_IIA-like_dom_sf"/>
</dbReference>
<comment type="catalytic activity">
    <reaction evidence="1">
        <text>ATP-dependent breakage, passage and rejoining of double-stranded DNA.</text>
        <dbReference type="EC" id="5.6.2.2"/>
    </reaction>
</comment>
<sequence>MIRSDHDGCHIKWLLINLIYKCWSSLLMLKDPQPFIAEFVTPIIRGLGSSTALEGTEYFCHSQKNFIWENEDDEKAIDLAFGKEKSDEERIWIKNFQSFEGMGMIQL</sequence>